<evidence type="ECO:0000259" key="3">
    <source>
        <dbReference type="PROSITE" id="PS50222"/>
    </source>
</evidence>
<keyword evidence="5" id="KW-1185">Reference proteome</keyword>
<dbReference type="Gene3D" id="1.10.238.10">
    <property type="entry name" value="EF-hand"/>
    <property type="match status" value="1"/>
</dbReference>
<name>A0ABN9Y2M6_9DINO</name>
<feature type="region of interest" description="Disordered" evidence="2">
    <location>
        <begin position="259"/>
        <end position="286"/>
    </location>
</feature>
<reference evidence="4" key="1">
    <citation type="submission" date="2023-10" db="EMBL/GenBank/DDBJ databases">
        <authorList>
            <person name="Chen Y."/>
            <person name="Shah S."/>
            <person name="Dougan E. K."/>
            <person name="Thang M."/>
            <person name="Chan C."/>
        </authorList>
    </citation>
    <scope>NUCLEOTIDE SEQUENCE [LARGE SCALE GENOMIC DNA]</scope>
</reference>
<dbReference type="InterPro" id="IPR011992">
    <property type="entry name" value="EF-hand-dom_pair"/>
</dbReference>
<evidence type="ECO:0000313" key="5">
    <source>
        <dbReference type="Proteomes" id="UP001189429"/>
    </source>
</evidence>
<feature type="non-terminal residue" evidence="4">
    <location>
        <position position="334"/>
    </location>
</feature>
<dbReference type="PROSITE" id="PS00018">
    <property type="entry name" value="EF_HAND_1"/>
    <property type="match status" value="1"/>
</dbReference>
<gene>
    <name evidence="4" type="ORF">PCOR1329_LOCUS80853</name>
</gene>
<dbReference type="EMBL" id="CAUYUJ010021497">
    <property type="protein sequence ID" value="CAK0904986.1"/>
    <property type="molecule type" value="Genomic_DNA"/>
</dbReference>
<evidence type="ECO:0000256" key="2">
    <source>
        <dbReference type="SAM" id="MobiDB-lite"/>
    </source>
</evidence>
<dbReference type="InterPro" id="IPR002048">
    <property type="entry name" value="EF_hand_dom"/>
</dbReference>
<evidence type="ECO:0000313" key="4">
    <source>
        <dbReference type="EMBL" id="CAK0904986.1"/>
    </source>
</evidence>
<dbReference type="InterPro" id="IPR018247">
    <property type="entry name" value="EF_Hand_1_Ca_BS"/>
</dbReference>
<keyword evidence="1" id="KW-0106">Calcium</keyword>
<accession>A0ABN9Y2M6</accession>
<feature type="domain" description="EF-hand" evidence="3">
    <location>
        <begin position="43"/>
        <end position="78"/>
    </location>
</feature>
<dbReference type="SUPFAM" id="SSF47473">
    <property type="entry name" value="EF-hand"/>
    <property type="match status" value="1"/>
</dbReference>
<sequence>MLRKALMFSGIFGVELSQQTRSLTHDEFIAMGHEASVARLSEKQRQTLLQLFEKYDADMSGTLDRHELPDMFIKELSIPASVVDSISGDVDCGDGCIDKEGFLWIVSRLIRTHENDFMMWKVLCELTGSSDSTADAELTVEMLKERSTFQASDEEWEEMCWAVDLSASSPWGHEESGIDFSELVTMVIAQDRPGQLLPPLDNECLAWGQWVPWKRSESGPLSKAVVEEVKSMVLDRRCGGALELKQRRNSWGSVDEGIANAGERDDEQDSPYLALGRAQPDPEPEPLPDCLQKLQCLLEDPSSSQEAYRVSVCIGVLIVLSILNNVAAALTDRG</sequence>
<protein>
    <recommendedName>
        <fullName evidence="3">EF-hand domain-containing protein</fullName>
    </recommendedName>
</protein>
<proteinExistence type="predicted"/>
<organism evidence="4 5">
    <name type="scientific">Prorocentrum cordatum</name>
    <dbReference type="NCBI Taxonomy" id="2364126"/>
    <lineage>
        <taxon>Eukaryota</taxon>
        <taxon>Sar</taxon>
        <taxon>Alveolata</taxon>
        <taxon>Dinophyceae</taxon>
        <taxon>Prorocentrales</taxon>
        <taxon>Prorocentraceae</taxon>
        <taxon>Prorocentrum</taxon>
    </lineage>
</organism>
<dbReference type="PROSITE" id="PS50222">
    <property type="entry name" value="EF_HAND_2"/>
    <property type="match status" value="1"/>
</dbReference>
<dbReference type="Proteomes" id="UP001189429">
    <property type="component" value="Unassembled WGS sequence"/>
</dbReference>
<comment type="caution">
    <text evidence="4">The sequence shown here is derived from an EMBL/GenBank/DDBJ whole genome shotgun (WGS) entry which is preliminary data.</text>
</comment>
<evidence type="ECO:0000256" key="1">
    <source>
        <dbReference type="ARBA" id="ARBA00022837"/>
    </source>
</evidence>